<name>A0A9P3T9W4_KLUIN</name>
<accession>A0A9P3T9W4</accession>
<reference evidence="1" key="2">
    <citation type="submission" date="2020-10" db="EMBL/GenBank/DDBJ databases">
        <authorList>
            <consortium name="NCBI Pathogen Detection Project"/>
        </authorList>
    </citation>
    <scope>NUCLEOTIDE SEQUENCE</scope>
    <source>
        <strain evidence="1">CAVp300</strain>
    </source>
</reference>
<dbReference type="EMBL" id="DACSUM010000021">
    <property type="protein sequence ID" value="HAT3582512.1"/>
    <property type="molecule type" value="Genomic_DNA"/>
</dbReference>
<evidence type="ECO:0000313" key="1">
    <source>
        <dbReference type="EMBL" id="HAT3582512.1"/>
    </source>
</evidence>
<organism evidence="1 2">
    <name type="scientific">Kluyvera intermedia</name>
    <name type="common">Enterobacter intermedius</name>
    <dbReference type="NCBI Taxonomy" id="61648"/>
    <lineage>
        <taxon>Bacteria</taxon>
        <taxon>Pseudomonadati</taxon>
        <taxon>Pseudomonadota</taxon>
        <taxon>Gammaproteobacteria</taxon>
        <taxon>Enterobacterales</taxon>
        <taxon>Enterobacteriaceae</taxon>
        <taxon>Kluyvera</taxon>
    </lineage>
</organism>
<dbReference type="AlphaFoldDB" id="A0A9P3T9W4"/>
<reference evidence="1" key="1">
    <citation type="journal article" date="2018" name="Genome Biol.">
        <title>SKESA: strategic k-mer extension for scrupulous assemblies.</title>
        <authorList>
            <person name="Souvorov A."/>
            <person name="Agarwala R."/>
            <person name="Lipman D.J."/>
        </authorList>
    </citation>
    <scope>NUCLEOTIDE SEQUENCE</scope>
    <source>
        <strain evidence="1">CAVp300</strain>
    </source>
</reference>
<proteinExistence type="predicted"/>
<sequence>MTVDELTHCLLDKLVDARADLAIYIQMRKAKGYMSVSENDQLREHFFDLAREIRDNGVQLNTLQDADTRGALYRAEEAISSVAVCLLSGRQDCPTYIAVNVEKLERAFNVLNFSIKYLCEHVPLAEI</sequence>
<comment type="caution">
    <text evidence="1">The sequence shown here is derived from an EMBL/GenBank/DDBJ whole genome shotgun (WGS) entry which is preliminary data.</text>
</comment>
<evidence type="ECO:0000313" key="2">
    <source>
        <dbReference type="Proteomes" id="UP000867740"/>
    </source>
</evidence>
<gene>
    <name evidence="1" type="primary">bssR</name>
    <name evidence="1" type="synonym">yliH</name>
    <name evidence="1" type="ORF">I8531_002833</name>
</gene>
<dbReference type="Proteomes" id="UP000867740">
    <property type="component" value="Unassembled WGS sequence"/>
</dbReference>
<protein>
    <submittedName>
        <fullName evidence="1">Biofilm formation regulator BssR</fullName>
    </submittedName>
</protein>
<dbReference type="Pfam" id="PF10799">
    <property type="entry name" value="YliH"/>
    <property type="match status" value="1"/>
</dbReference>
<dbReference type="InterPro" id="IPR020359">
    <property type="entry name" value="Biofilm_regulator_BssR"/>
</dbReference>
<dbReference type="RefSeq" id="WP_047371121.1">
    <property type="nucleotide sequence ID" value="NZ_CABMNU010000005.1"/>
</dbReference>